<evidence type="ECO:0000259" key="12">
    <source>
        <dbReference type="SMART" id="SM00642"/>
    </source>
</evidence>
<dbReference type="FunFam" id="2.60.40.1180:FF:000002">
    <property type="entry name" value="1,4-alpha-glucan branching enzyme GlgB"/>
    <property type="match status" value="1"/>
</dbReference>
<evidence type="ECO:0000256" key="10">
    <source>
        <dbReference type="HAMAP-Rule" id="MF_00685"/>
    </source>
</evidence>
<dbReference type="InterPro" id="IPR006048">
    <property type="entry name" value="A-amylase/branching_C"/>
</dbReference>
<dbReference type="Pfam" id="PF00128">
    <property type="entry name" value="Alpha-amylase"/>
    <property type="match status" value="1"/>
</dbReference>
<keyword evidence="5 10" id="KW-0321">Glycogen metabolism</keyword>
<feature type="domain" description="Glycosyl hydrolase family 13 catalytic" evidence="12">
    <location>
        <begin position="157"/>
        <end position="504"/>
    </location>
</feature>
<evidence type="ECO:0000256" key="6">
    <source>
        <dbReference type="ARBA" id="ARBA00022676"/>
    </source>
</evidence>
<dbReference type="PIRSF" id="PIRSF000463">
    <property type="entry name" value="GlgB"/>
    <property type="match status" value="1"/>
</dbReference>
<comment type="similarity">
    <text evidence="4 10">Belongs to the glycosyl hydrolase 13 family. GlgB subfamily.</text>
</comment>
<dbReference type="InterPro" id="IPR006047">
    <property type="entry name" value="GH13_cat_dom"/>
</dbReference>
<evidence type="ECO:0000313" key="14">
    <source>
        <dbReference type="Proteomes" id="UP000289859"/>
    </source>
</evidence>
<dbReference type="GO" id="GO:0005978">
    <property type="term" value="P:glycogen biosynthetic process"/>
    <property type="evidence" value="ECO:0007669"/>
    <property type="project" value="UniProtKB-UniRule"/>
</dbReference>
<dbReference type="EMBL" id="QOVK01000017">
    <property type="protein sequence ID" value="RXG17738.1"/>
    <property type="molecule type" value="Genomic_DNA"/>
</dbReference>
<dbReference type="SUPFAM" id="SSF51011">
    <property type="entry name" value="Glycosyl hydrolase domain"/>
    <property type="match status" value="1"/>
</dbReference>
<evidence type="ECO:0000256" key="9">
    <source>
        <dbReference type="ARBA" id="ARBA00023277"/>
    </source>
</evidence>
<dbReference type="EC" id="2.4.1.18" evidence="10"/>
<evidence type="ECO:0000256" key="7">
    <source>
        <dbReference type="ARBA" id="ARBA00022679"/>
    </source>
</evidence>
<dbReference type="InterPro" id="IPR017853">
    <property type="entry name" value="GH"/>
</dbReference>
<keyword evidence="8 10" id="KW-0320">Glycogen biosynthesis</keyword>
<dbReference type="Pfam" id="PF02922">
    <property type="entry name" value="CBM_48"/>
    <property type="match status" value="1"/>
</dbReference>
<comment type="subunit">
    <text evidence="10">Monomer.</text>
</comment>
<dbReference type="HAMAP" id="MF_00685">
    <property type="entry name" value="GlgB"/>
    <property type="match status" value="1"/>
</dbReference>
<feature type="active site" description="Nucleophile" evidence="10 11">
    <location>
        <position position="315"/>
    </location>
</feature>
<dbReference type="RefSeq" id="WP_128766393.1">
    <property type="nucleotide sequence ID" value="NZ_JBHUOO010000042.1"/>
</dbReference>
<dbReference type="Gene3D" id="2.60.40.1180">
    <property type="entry name" value="Golgi alpha-mannosidase II"/>
    <property type="match status" value="1"/>
</dbReference>
<organism evidence="13 14">
    <name type="scientific">Leeuwenhoekiella polynyae</name>
    <dbReference type="NCBI Taxonomy" id="1550906"/>
    <lineage>
        <taxon>Bacteria</taxon>
        <taxon>Pseudomonadati</taxon>
        <taxon>Bacteroidota</taxon>
        <taxon>Flavobacteriia</taxon>
        <taxon>Flavobacteriales</taxon>
        <taxon>Flavobacteriaceae</taxon>
        <taxon>Leeuwenhoekiella</taxon>
    </lineage>
</organism>
<proteinExistence type="inferred from homology"/>
<dbReference type="NCBIfam" id="NF003811">
    <property type="entry name" value="PRK05402.1"/>
    <property type="match status" value="1"/>
</dbReference>
<comment type="pathway">
    <text evidence="3 10">Glycan biosynthesis; glycogen biosynthesis.</text>
</comment>
<dbReference type="FunFam" id="3.20.20.80:FF:000003">
    <property type="entry name" value="1,4-alpha-glucan branching enzyme GlgB"/>
    <property type="match status" value="1"/>
</dbReference>
<accession>A0A4Q0NZ48</accession>
<dbReference type="AlphaFoldDB" id="A0A4Q0NZ48"/>
<sequence>MSNVHVYSLFSEFDISLFKAGKHFRLYEKLGSHPMTVNGEKGTYFAVWAPSAKSVSVVGDFNFWIEGDHKLNVRWDGSGIWEGFIPGVEPGTIYKYKIQSNNNDIKTEKADPFARRAEHPPKTASVVYDANYKWKDKKWMTNRAKYNSLDTPFSVYEVHLSSWRKTGEENRSLSYTEMADELVAYVKKMEFTHVEFMPIMEYPYDPSWGYQLTGYFAPTSRFGYPEEFMLLVDKFHQAGIGVILDWVPSHFPEDAHGLGNFDGSHLYEHPDPRKGWHPDWKSLIFNYGRNEVRAFLISNALFWLDQYHIDGLRVDAVASMLYLDYSREDGEWEPNEFGGRENLDAISFLEELNMTVYKNFPDVQTIAEESTSYTGVSKPVFLGGLGFGMKWMMGWMHDTLEYFKKEPVYRKFHQNDITFSLTYAFSENFMLPLSHDEVVYGKKSLFDRMPGTEWERFANLRLMFGYMFTHPGTKLIFQGGEFAQSSEWNFQESLDWHLLEYDFHIGLQQCVIDLNKLYKTHPALFEKQFSQEGFEWIEWADGENSVLTYIRKGYKSKEAVLVVCNYTPVPRENYRVGAPAELYKAGGKLREVFNSNAKKYGGSGDYIAESVAVEAVPWNNRENSIKIDLAPLAVMVFAL</sequence>
<evidence type="ECO:0000256" key="11">
    <source>
        <dbReference type="PIRSR" id="PIRSR000463-1"/>
    </source>
</evidence>
<keyword evidence="14" id="KW-1185">Reference proteome</keyword>
<evidence type="ECO:0000256" key="2">
    <source>
        <dbReference type="ARBA" id="ARBA00002953"/>
    </source>
</evidence>
<dbReference type="GO" id="GO:0043169">
    <property type="term" value="F:cation binding"/>
    <property type="evidence" value="ECO:0007669"/>
    <property type="project" value="InterPro"/>
</dbReference>
<dbReference type="PANTHER" id="PTHR43651">
    <property type="entry name" value="1,4-ALPHA-GLUCAN-BRANCHING ENZYME"/>
    <property type="match status" value="1"/>
</dbReference>
<evidence type="ECO:0000256" key="8">
    <source>
        <dbReference type="ARBA" id="ARBA00023056"/>
    </source>
</evidence>
<evidence type="ECO:0000256" key="3">
    <source>
        <dbReference type="ARBA" id="ARBA00004964"/>
    </source>
</evidence>
<evidence type="ECO:0000256" key="1">
    <source>
        <dbReference type="ARBA" id="ARBA00000826"/>
    </source>
</evidence>
<feature type="active site" description="Proton donor" evidence="10 11">
    <location>
        <position position="368"/>
    </location>
</feature>
<comment type="catalytic activity">
    <reaction evidence="1 10">
        <text>Transfers a segment of a (1-&gt;4)-alpha-D-glucan chain to a primary hydroxy group in a similar glucan chain.</text>
        <dbReference type="EC" id="2.4.1.18"/>
    </reaction>
</comment>
<evidence type="ECO:0000256" key="4">
    <source>
        <dbReference type="ARBA" id="ARBA00009000"/>
    </source>
</evidence>
<dbReference type="PANTHER" id="PTHR43651:SF3">
    <property type="entry name" value="1,4-ALPHA-GLUCAN-BRANCHING ENZYME"/>
    <property type="match status" value="1"/>
</dbReference>
<dbReference type="GO" id="GO:0005829">
    <property type="term" value="C:cytosol"/>
    <property type="evidence" value="ECO:0007669"/>
    <property type="project" value="TreeGrafter"/>
</dbReference>
<dbReference type="Gene3D" id="3.20.20.80">
    <property type="entry name" value="Glycosidases"/>
    <property type="match status" value="1"/>
</dbReference>
<evidence type="ECO:0000313" key="13">
    <source>
        <dbReference type="EMBL" id="RXG17738.1"/>
    </source>
</evidence>
<reference evidence="13 14" key="1">
    <citation type="submission" date="2018-07" db="EMBL/GenBank/DDBJ databases">
        <title>Leeuwenhoekiella genomics.</title>
        <authorList>
            <person name="Tahon G."/>
            <person name="Willems A."/>
        </authorList>
    </citation>
    <scope>NUCLEOTIDE SEQUENCE [LARGE SCALE GENOMIC DNA]</scope>
    <source>
        <strain evidence="13 14">LMG 29608</strain>
    </source>
</reference>
<comment type="function">
    <text evidence="2 10">Catalyzes the formation of the alpha-1,6-glucosidic linkages in glycogen by scission of a 1,4-alpha-linked oligosaccharide from growing alpha-1,4-glucan chains and the subsequent attachment of the oligosaccharide to the alpha-1,6 position.</text>
</comment>
<dbReference type="SMART" id="SM00642">
    <property type="entry name" value="Aamy"/>
    <property type="match status" value="1"/>
</dbReference>
<dbReference type="FunFam" id="2.60.40.10:FF:000169">
    <property type="entry name" value="1,4-alpha-glucan branching enzyme GlgB"/>
    <property type="match status" value="1"/>
</dbReference>
<dbReference type="InterPro" id="IPR013783">
    <property type="entry name" value="Ig-like_fold"/>
</dbReference>
<dbReference type="GO" id="GO:0004553">
    <property type="term" value="F:hydrolase activity, hydrolyzing O-glycosyl compounds"/>
    <property type="evidence" value="ECO:0007669"/>
    <property type="project" value="InterPro"/>
</dbReference>
<keyword evidence="7 10" id="KW-0808">Transferase</keyword>
<dbReference type="InterPro" id="IPR044143">
    <property type="entry name" value="GlgB_N_E_set_prok"/>
</dbReference>
<name>A0A4Q0NZ48_9FLAO</name>
<dbReference type="Gene3D" id="2.60.40.10">
    <property type="entry name" value="Immunoglobulins"/>
    <property type="match status" value="1"/>
</dbReference>
<dbReference type="CDD" id="cd02855">
    <property type="entry name" value="E_set_GBE_prok_N"/>
    <property type="match status" value="1"/>
</dbReference>
<dbReference type="NCBIfam" id="TIGR01515">
    <property type="entry name" value="branching_enzym"/>
    <property type="match status" value="1"/>
</dbReference>
<dbReference type="InterPro" id="IPR006407">
    <property type="entry name" value="GlgB"/>
</dbReference>
<dbReference type="Proteomes" id="UP000289859">
    <property type="component" value="Unassembled WGS sequence"/>
</dbReference>
<dbReference type="CDD" id="cd11322">
    <property type="entry name" value="AmyAc_Glg_BE"/>
    <property type="match status" value="1"/>
</dbReference>
<evidence type="ECO:0000256" key="5">
    <source>
        <dbReference type="ARBA" id="ARBA00022600"/>
    </source>
</evidence>
<dbReference type="SUPFAM" id="SSF51445">
    <property type="entry name" value="(Trans)glycosidases"/>
    <property type="match status" value="1"/>
</dbReference>
<protein>
    <recommendedName>
        <fullName evidence="10">1,4-alpha-glucan branching enzyme GlgB</fullName>
        <ecNumber evidence="10">2.4.1.18</ecNumber>
    </recommendedName>
    <alternativeName>
        <fullName evidence="10">1,4-alpha-D-glucan:1,4-alpha-D-glucan 6-glucosyl-transferase</fullName>
    </alternativeName>
    <alternativeName>
        <fullName evidence="10">Alpha-(1-&gt;4)-glucan branching enzyme</fullName>
    </alternativeName>
    <alternativeName>
        <fullName evidence="10">Glycogen branching enzyme</fullName>
        <shortName evidence="10">BE</shortName>
    </alternativeName>
</protein>
<keyword evidence="6 10" id="KW-0328">Glycosyltransferase</keyword>
<dbReference type="InterPro" id="IPR004193">
    <property type="entry name" value="Glyco_hydro_13_N"/>
</dbReference>
<dbReference type="OrthoDB" id="9800174at2"/>
<dbReference type="UniPathway" id="UPA00164"/>
<dbReference type="InterPro" id="IPR013780">
    <property type="entry name" value="Glyco_hydro_b"/>
</dbReference>
<keyword evidence="9 10" id="KW-0119">Carbohydrate metabolism</keyword>
<dbReference type="NCBIfam" id="NF008967">
    <property type="entry name" value="PRK12313.1"/>
    <property type="match status" value="1"/>
</dbReference>
<comment type="caution">
    <text evidence="13">The sequence shown here is derived from an EMBL/GenBank/DDBJ whole genome shotgun (WGS) entry which is preliminary data.</text>
</comment>
<gene>
    <name evidence="10" type="primary">glgB</name>
    <name evidence="13" type="ORF">DSM02_3074</name>
</gene>
<dbReference type="InterPro" id="IPR037439">
    <property type="entry name" value="Branching_enzy"/>
</dbReference>
<dbReference type="GO" id="GO:0003844">
    <property type="term" value="F:1,4-alpha-glucan branching enzyme activity"/>
    <property type="evidence" value="ECO:0007669"/>
    <property type="project" value="UniProtKB-UniRule"/>
</dbReference>
<dbReference type="Pfam" id="PF02806">
    <property type="entry name" value="Alpha-amylase_C"/>
    <property type="match status" value="1"/>
</dbReference>